<dbReference type="PANTHER" id="PTHR24078:SF519">
    <property type="entry name" value="DNAJ HOMOLOG SUBFAMILY B MEMBER 13"/>
    <property type="match status" value="1"/>
</dbReference>
<dbReference type="InterPro" id="IPR051339">
    <property type="entry name" value="DnaJ_subfamily_B"/>
</dbReference>
<sequence>MLKLKLQYFGHLMRRADSLEKTLLLGKIEGRRRRGRQRIRWLDGISDSMDMSLEFFDAEGNEADLKFGGLRGRGVKKQDPPIERDLYLSLEDLFFGCTKKIKISRRVLNEDGYSSTIKDKILTIDVKPGWRQGTRITFEKEGDQGPNIIPADIIFIVKEKLHPRFRRENDNLFFVNSIPLGKALTCCTVEVKTLDDRLLNIPINDIVHPKYFKKVPGEGMPLPEDPTKKGDLFIYFDIQFPTRLTPQKKQMLRQALLT</sequence>
<dbReference type="RefSeq" id="XP_070659975.1">
    <property type="nucleotide sequence ID" value="XM_070803874.1"/>
</dbReference>
<protein>
    <submittedName>
        <fullName evidence="4">DnaJ homolog subfamily B member 13 isoform X2</fullName>
    </submittedName>
</protein>
<keyword evidence="3" id="KW-1185">Reference proteome</keyword>
<dbReference type="CDD" id="cd10747">
    <property type="entry name" value="DnaJ_C"/>
    <property type="match status" value="1"/>
</dbReference>
<organism evidence="3 4">
    <name type="scientific">Bos indicus</name>
    <name type="common">Zebu</name>
    <dbReference type="NCBI Taxonomy" id="9915"/>
    <lineage>
        <taxon>Eukaryota</taxon>
        <taxon>Metazoa</taxon>
        <taxon>Chordata</taxon>
        <taxon>Craniata</taxon>
        <taxon>Vertebrata</taxon>
        <taxon>Euteleostomi</taxon>
        <taxon>Mammalia</taxon>
        <taxon>Eutheria</taxon>
        <taxon>Laurasiatheria</taxon>
        <taxon>Artiodactyla</taxon>
        <taxon>Ruminantia</taxon>
        <taxon>Pecora</taxon>
        <taxon>Bovidae</taxon>
        <taxon>Bovinae</taxon>
        <taxon>Bos</taxon>
    </lineage>
</organism>
<gene>
    <name evidence="4" type="primary">DNAJB13</name>
</gene>
<feature type="domain" description="Chaperone DnaJ C-terminal" evidence="2">
    <location>
        <begin position="82"/>
        <end position="241"/>
    </location>
</feature>
<evidence type="ECO:0000259" key="2">
    <source>
        <dbReference type="Pfam" id="PF01556"/>
    </source>
</evidence>
<name>A0ABM4TIV3_BOSIN</name>
<dbReference type="Proteomes" id="UP001652663">
    <property type="component" value="Chromosome 15"/>
</dbReference>
<proteinExistence type="predicted"/>
<evidence type="ECO:0000313" key="4">
    <source>
        <dbReference type="RefSeq" id="XP_070659975.1"/>
    </source>
</evidence>
<dbReference type="InterPro" id="IPR002939">
    <property type="entry name" value="DnaJ_C"/>
</dbReference>
<accession>A0ABM4TIV3</accession>
<keyword evidence="1" id="KW-0143">Chaperone</keyword>
<dbReference type="PANTHER" id="PTHR24078">
    <property type="entry name" value="DNAJ HOMOLOG SUBFAMILY C MEMBER"/>
    <property type="match status" value="1"/>
</dbReference>
<dbReference type="Pfam" id="PF01556">
    <property type="entry name" value="DnaJ_C"/>
    <property type="match status" value="1"/>
</dbReference>
<dbReference type="InterPro" id="IPR008971">
    <property type="entry name" value="HSP40/DnaJ_pept-bd"/>
</dbReference>
<dbReference type="GeneID" id="109569967"/>
<evidence type="ECO:0000313" key="3">
    <source>
        <dbReference type="Proteomes" id="UP001652663"/>
    </source>
</evidence>
<dbReference type="SUPFAM" id="SSF49493">
    <property type="entry name" value="HSP40/DnaJ peptide-binding domain"/>
    <property type="match status" value="2"/>
</dbReference>
<dbReference type="Gene3D" id="2.60.260.20">
    <property type="entry name" value="Urease metallochaperone UreE, N-terminal domain"/>
    <property type="match status" value="2"/>
</dbReference>
<reference evidence="4" key="1">
    <citation type="submission" date="2025-08" db="UniProtKB">
        <authorList>
            <consortium name="RefSeq"/>
        </authorList>
    </citation>
    <scope>IDENTIFICATION</scope>
    <source>
        <tissue evidence="4">Blood</tissue>
    </source>
</reference>
<evidence type="ECO:0000256" key="1">
    <source>
        <dbReference type="ARBA" id="ARBA00023186"/>
    </source>
</evidence>